<evidence type="ECO:0000313" key="5">
    <source>
        <dbReference type="Proteomes" id="UP001148614"/>
    </source>
</evidence>
<dbReference type="InterPro" id="IPR008030">
    <property type="entry name" value="NmrA-like"/>
</dbReference>
<dbReference type="PANTHER" id="PTHR42748">
    <property type="entry name" value="NITROGEN METABOLITE REPRESSION PROTEIN NMRA FAMILY MEMBER"/>
    <property type="match status" value="1"/>
</dbReference>
<name>A0A9W8NBC0_9PEZI</name>
<dbReference type="InterPro" id="IPR036291">
    <property type="entry name" value="NAD(P)-bd_dom_sf"/>
</dbReference>
<sequence length="325" mass="35115">MSKKTITVFGATGVQGGSVIDALLKDADNANTYLIRGVTRNPLNAAAKALGARGVEVVQADLNDTSSLSVAIRGSHAIFAVTDFWGPFKELGQERAATLEIAQGINIATAALATLDTLEHFIFSTLPDASRITDGAVRVPHYESKARVKEYIESQPGLRAVTTFIWPGFYAGNLSWDILKPVYLSTAGQYVQLQGVGGDTPVYCLGDTRANFGIFVRAILSQKTAVGSGKTVFAYIEKITLDELLQRWAQAHGVKAQYVRVDKAVYDTLWPGLGGEFVMGMEFWDWAKDKSWAGDGGQQVLDWRNLEIGSGTFTSIDRALSALGV</sequence>
<dbReference type="Gene3D" id="3.40.50.720">
    <property type="entry name" value="NAD(P)-binding Rossmann-like Domain"/>
    <property type="match status" value="1"/>
</dbReference>
<dbReference type="Proteomes" id="UP001148614">
    <property type="component" value="Unassembled WGS sequence"/>
</dbReference>
<keyword evidence="5" id="KW-1185">Reference proteome</keyword>
<organism evidence="4 5">
    <name type="scientific">Xylaria arbuscula</name>
    <dbReference type="NCBI Taxonomy" id="114810"/>
    <lineage>
        <taxon>Eukaryota</taxon>
        <taxon>Fungi</taxon>
        <taxon>Dikarya</taxon>
        <taxon>Ascomycota</taxon>
        <taxon>Pezizomycotina</taxon>
        <taxon>Sordariomycetes</taxon>
        <taxon>Xylariomycetidae</taxon>
        <taxon>Xylariales</taxon>
        <taxon>Xylariaceae</taxon>
        <taxon>Xylaria</taxon>
    </lineage>
</organism>
<evidence type="ECO:0000256" key="2">
    <source>
        <dbReference type="ARBA" id="ARBA00022857"/>
    </source>
</evidence>
<dbReference type="Gene3D" id="3.90.25.10">
    <property type="entry name" value="UDP-galactose 4-epimerase, domain 1"/>
    <property type="match status" value="1"/>
</dbReference>
<dbReference type="PANTHER" id="PTHR42748:SF28">
    <property type="entry name" value="NMRA-LIKE DOMAIN-CONTAINING PROTEIN"/>
    <property type="match status" value="1"/>
</dbReference>
<comment type="similarity">
    <text evidence="1">Belongs to the NmrA-type oxidoreductase family.</text>
</comment>
<evidence type="ECO:0000313" key="4">
    <source>
        <dbReference type="EMBL" id="KAJ3566560.1"/>
    </source>
</evidence>
<feature type="domain" description="NmrA-like" evidence="3">
    <location>
        <begin position="3"/>
        <end position="272"/>
    </location>
</feature>
<evidence type="ECO:0000259" key="3">
    <source>
        <dbReference type="Pfam" id="PF05368"/>
    </source>
</evidence>
<accession>A0A9W8NBC0</accession>
<protein>
    <recommendedName>
        <fullName evidence="3">NmrA-like domain-containing protein</fullName>
    </recommendedName>
</protein>
<dbReference type="InterPro" id="IPR051164">
    <property type="entry name" value="NmrA-like_oxidored"/>
</dbReference>
<dbReference type="AlphaFoldDB" id="A0A9W8NBC0"/>
<proteinExistence type="inferred from homology"/>
<evidence type="ECO:0000256" key="1">
    <source>
        <dbReference type="ARBA" id="ARBA00006328"/>
    </source>
</evidence>
<gene>
    <name evidence="4" type="ORF">NPX13_g7090</name>
</gene>
<dbReference type="EMBL" id="JANPWZ010001343">
    <property type="protein sequence ID" value="KAJ3566560.1"/>
    <property type="molecule type" value="Genomic_DNA"/>
</dbReference>
<dbReference type="SUPFAM" id="SSF51735">
    <property type="entry name" value="NAD(P)-binding Rossmann-fold domains"/>
    <property type="match status" value="1"/>
</dbReference>
<dbReference type="GO" id="GO:0005634">
    <property type="term" value="C:nucleus"/>
    <property type="evidence" value="ECO:0007669"/>
    <property type="project" value="TreeGrafter"/>
</dbReference>
<dbReference type="CDD" id="cd05251">
    <property type="entry name" value="NmrA_like_SDR_a"/>
    <property type="match status" value="1"/>
</dbReference>
<keyword evidence="2" id="KW-0521">NADP</keyword>
<dbReference type="VEuPathDB" id="FungiDB:F4678DRAFT_455995"/>
<dbReference type="Pfam" id="PF05368">
    <property type="entry name" value="NmrA"/>
    <property type="match status" value="1"/>
</dbReference>
<comment type="caution">
    <text evidence="4">The sequence shown here is derived from an EMBL/GenBank/DDBJ whole genome shotgun (WGS) entry which is preliminary data.</text>
</comment>
<reference evidence="4" key="1">
    <citation type="submission" date="2022-07" db="EMBL/GenBank/DDBJ databases">
        <title>Genome Sequence of Xylaria arbuscula.</title>
        <authorList>
            <person name="Buettner E."/>
        </authorList>
    </citation>
    <scope>NUCLEOTIDE SEQUENCE</scope>
    <source>
        <strain evidence="4">VT107</strain>
    </source>
</reference>